<name>A0A2C5ZC45_9HYPO</name>
<organism evidence="2 3">
    <name type="scientific">Ophiocordyceps australis</name>
    <dbReference type="NCBI Taxonomy" id="1399860"/>
    <lineage>
        <taxon>Eukaryota</taxon>
        <taxon>Fungi</taxon>
        <taxon>Dikarya</taxon>
        <taxon>Ascomycota</taxon>
        <taxon>Pezizomycotina</taxon>
        <taxon>Sordariomycetes</taxon>
        <taxon>Hypocreomycetidae</taxon>
        <taxon>Hypocreales</taxon>
        <taxon>Ophiocordycipitaceae</taxon>
        <taxon>Ophiocordyceps</taxon>
    </lineage>
</organism>
<evidence type="ECO:0000313" key="2">
    <source>
        <dbReference type="EMBL" id="PHH79455.1"/>
    </source>
</evidence>
<comment type="caution">
    <text evidence="2">The sequence shown here is derived from an EMBL/GenBank/DDBJ whole genome shotgun (WGS) entry which is preliminary data.</text>
</comment>
<gene>
    <name evidence="2" type="ORF">CDD82_2374</name>
</gene>
<dbReference type="OrthoDB" id="5421421at2759"/>
<keyword evidence="3" id="KW-1185">Reference proteome</keyword>
<protein>
    <submittedName>
        <fullName evidence="2">Uncharacterized protein</fullName>
    </submittedName>
</protein>
<dbReference type="EMBL" id="NJEU01000185">
    <property type="protein sequence ID" value="PHH79455.1"/>
    <property type="molecule type" value="Genomic_DNA"/>
</dbReference>
<dbReference type="AlphaFoldDB" id="A0A2C5ZC45"/>
<evidence type="ECO:0000256" key="1">
    <source>
        <dbReference type="SAM" id="MobiDB-lite"/>
    </source>
</evidence>
<proteinExistence type="predicted"/>
<reference evidence="2 3" key="1">
    <citation type="submission" date="2017-06" db="EMBL/GenBank/DDBJ databases">
        <title>Ant-infecting Ophiocordyceps genomes reveal a high diversity of potential behavioral manipulation genes and a possible major role for enterotoxins.</title>
        <authorList>
            <person name="De Bekker C."/>
            <person name="Evans H.C."/>
            <person name="Brachmann A."/>
            <person name="Hughes D.P."/>
        </authorList>
    </citation>
    <scope>NUCLEOTIDE SEQUENCE [LARGE SCALE GENOMIC DNA]</scope>
    <source>
        <strain evidence="2 3">1348a</strain>
    </source>
</reference>
<sequence length="169" mass="20376">MNDCPEEERFIIESRWNHRYKRGLDMWSSIQHDFSIRFNKSPEIDSLQTKFQRARSRYIKWLPEDEEILREACNTMERRKYQHLLEMFYDMGGSKNMRLNAEDIKDKVEKDIKEDELLCEEIDEVVRKAEAERLNMERDNPEEPMDVNLDRATNYDKDKGTAKIYQGTA</sequence>
<evidence type="ECO:0000313" key="3">
    <source>
        <dbReference type="Proteomes" id="UP000224854"/>
    </source>
</evidence>
<accession>A0A2C5ZC45</accession>
<feature type="region of interest" description="Disordered" evidence="1">
    <location>
        <begin position="133"/>
        <end position="169"/>
    </location>
</feature>
<dbReference type="Proteomes" id="UP000224854">
    <property type="component" value="Unassembled WGS sequence"/>
</dbReference>